<proteinExistence type="predicted"/>
<dbReference type="AlphaFoldDB" id="A0A9W6SIQ2"/>
<dbReference type="RefSeq" id="WP_285661459.1">
    <property type="nucleotide sequence ID" value="NZ_BSTX01000001.1"/>
</dbReference>
<organism evidence="1 2">
    <name type="scientific">Actinorhabdospora filicis</name>
    <dbReference type="NCBI Taxonomy" id="1785913"/>
    <lineage>
        <taxon>Bacteria</taxon>
        <taxon>Bacillati</taxon>
        <taxon>Actinomycetota</taxon>
        <taxon>Actinomycetes</taxon>
        <taxon>Micromonosporales</taxon>
        <taxon>Micromonosporaceae</taxon>
        <taxon>Actinorhabdospora</taxon>
    </lineage>
</organism>
<sequence length="142" mass="15187">MSGDLKATVGPGDVEGELAVVLRVENASGEPVELLNPDFGHPSPRSGWPFSTAAYRASLLMSYGYLTITVTDVDGEEVRREALETWATPILRPKVALAPGESLTVPVPVGPFYRLSPLDAYRVTVEYGDDVIKVRAEGAISG</sequence>
<dbReference type="EMBL" id="BSTX01000001">
    <property type="protein sequence ID" value="GLZ76276.1"/>
    <property type="molecule type" value="Genomic_DNA"/>
</dbReference>
<gene>
    <name evidence="1" type="ORF">Afil01_10830</name>
</gene>
<name>A0A9W6SIQ2_9ACTN</name>
<accession>A0A9W6SIQ2</accession>
<evidence type="ECO:0000313" key="1">
    <source>
        <dbReference type="EMBL" id="GLZ76276.1"/>
    </source>
</evidence>
<reference evidence="1" key="1">
    <citation type="submission" date="2023-03" db="EMBL/GenBank/DDBJ databases">
        <title>Actinorhabdospora filicis NBRC 111898.</title>
        <authorList>
            <person name="Ichikawa N."/>
            <person name="Sato H."/>
            <person name="Tonouchi N."/>
        </authorList>
    </citation>
    <scope>NUCLEOTIDE SEQUENCE</scope>
    <source>
        <strain evidence="1">NBRC 111898</strain>
    </source>
</reference>
<comment type="caution">
    <text evidence="1">The sequence shown here is derived from an EMBL/GenBank/DDBJ whole genome shotgun (WGS) entry which is preliminary data.</text>
</comment>
<evidence type="ECO:0000313" key="2">
    <source>
        <dbReference type="Proteomes" id="UP001165079"/>
    </source>
</evidence>
<protein>
    <submittedName>
        <fullName evidence="1">Uncharacterized protein</fullName>
    </submittedName>
</protein>
<dbReference type="Proteomes" id="UP001165079">
    <property type="component" value="Unassembled WGS sequence"/>
</dbReference>
<keyword evidence="2" id="KW-1185">Reference proteome</keyword>